<keyword evidence="1" id="KW-0285">Flavoprotein</keyword>
<reference evidence="5" key="1">
    <citation type="submission" date="2022-09" db="EMBL/GenBank/DDBJ databases">
        <title>Fusarium specimens isolated from Avocado Roots.</title>
        <authorList>
            <person name="Stajich J."/>
            <person name="Roper C."/>
            <person name="Heimlech-Rivalta G."/>
        </authorList>
    </citation>
    <scope>NUCLEOTIDE SEQUENCE</scope>
    <source>
        <strain evidence="5">CF00136</strain>
    </source>
</reference>
<proteinExistence type="predicted"/>
<comment type="caution">
    <text evidence="5">The sequence shown here is derived from an EMBL/GenBank/DDBJ whole genome shotgun (WGS) entry which is preliminary data.</text>
</comment>
<dbReference type="PRINTS" id="PR00420">
    <property type="entry name" value="RNGMNOXGNASE"/>
</dbReference>
<dbReference type="Pfam" id="PF21274">
    <property type="entry name" value="Rng_hyd_C"/>
    <property type="match status" value="1"/>
</dbReference>
<keyword evidence="6" id="KW-1185">Reference proteome</keyword>
<keyword evidence="2" id="KW-0274">FAD</keyword>
<accession>A0A9W8S3C1</accession>
<name>A0A9W8S3C1_9HYPO</name>
<dbReference type="PANTHER" id="PTHR43004:SF21">
    <property type="entry name" value="FAD-BINDING DOMAIN-CONTAINING PROTEIN-RELATED"/>
    <property type="match status" value="1"/>
</dbReference>
<feature type="domain" description="FAD-binding" evidence="4">
    <location>
        <begin position="4"/>
        <end position="164"/>
    </location>
</feature>
<evidence type="ECO:0000313" key="6">
    <source>
        <dbReference type="Proteomes" id="UP001152049"/>
    </source>
</evidence>
<dbReference type="Proteomes" id="UP001152049">
    <property type="component" value="Unassembled WGS sequence"/>
</dbReference>
<keyword evidence="3" id="KW-0560">Oxidoreductase</keyword>
<dbReference type="Gene3D" id="3.40.30.120">
    <property type="match status" value="1"/>
</dbReference>
<dbReference type="OrthoDB" id="2690153at2759"/>
<dbReference type="InterPro" id="IPR050641">
    <property type="entry name" value="RIFMO-like"/>
</dbReference>
<evidence type="ECO:0000259" key="4">
    <source>
        <dbReference type="Pfam" id="PF01494"/>
    </source>
</evidence>
<dbReference type="Gene3D" id="3.30.9.10">
    <property type="entry name" value="D-Amino Acid Oxidase, subunit A, domain 2"/>
    <property type="match status" value="1"/>
</dbReference>
<evidence type="ECO:0000256" key="3">
    <source>
        <dbReference type="ARBA" id="ARBA00023002"/>
    </source>
</evidence>
<dbReference type="SUPFAM" id="SSF51905">
    <property type="entry name" value="FAD/NAD(P)-binding domain"/>
    <property type="match status" value="1"/>
</dbReference>
<evidence type="ECO:0000256" key="1">
    <source>
        <dbReference type="ARBA" id="ARBA00022630"/>
    </source>
</evidence>
<dbReference type="EMBL" id="JAOQAZ010000010">
    <property type="protein sequence ID" value="KAJ4263297.1"/>
    <property type="molecule type" value="Genomic_DNA"/>
</dbReference>
<dbReference type="PANTHER" id="PTHR43004">
    <property type="entry name" value="TRK SYSTEM POTASSIUM UPTAKE PROTEIN"/>
    <property type="match status" value="1"/>
</dbReference>
<dbReference type="Gene3D" id="3.50.50.60">
    <property type="entry name" value="FAD/NAD(P)-binding domain"/>
    <property type="match status" value="1"/>
</dbReference>
<dbReference type="Pfam" id="PF01494">
    <property type="entry name" value="FAD_binding_3"/>
    <property type="match status" value="1"/>
</dbReference>
<evidence type="ECO:0000313" key="5">
    <source>
        <dbReference type="EMBL" id="KAJ4263297.1"/>
    </source>
</evidence>
<organism evidence="5 6">
    <name type="scientific">Fusarium torreyae</name>
    <dbReference type="NCBI Taxonomy" id="1237075"/>
    <lineage>
        <taxon>Eukaryota</taxon>
        <taxon>Fungi</taxon>
        <taxon>Dikarya</taxon>
        <taxon>Ascomycota</taxon>
        <taxon>Pezizomycotina</taxon>
        <taxon>Sordariomycetes</taxon>
        <taxon>Hypocreomycetidae</taxon>
        <taxon>Hypocreales</taxon>
        <taxon>Nectriaceae</taxon>
        <taxon>Fusarium</taxon>
    </lineage>
</organism>
<sequence length="396" mass="44070">MFLVHFKSQDLSLLHKQGQFWHIFFTNGAVIISQDELDTWTVHLPISLDTDVSSLDPERVIAEALGGSIGPCPIKVDKILVSSSWRPSISVADRYTSESLRVFLSGDSAHQNIPTGGYGMNTAIGDSFNLGWKLSAVIKRQGGKHLLRSYEVERKPVAIRNIERSGVHFKVHQDYVGWTAEAGPNIFSSRSPQTIELTDRIRRHVQEHQGENQDHGIEMDYRYGRSPVILGTEKAVEEPQWNYRNYTPSTWPGSRAPHVFLKDGETSIFDLFGQGFTLVDFSKDGEWTKKFSEIATRLGVQLKLVHIPEETHARDVWGREAVLVRPDDHVAWRSPLDGTDDGVQVVLKIAAGFDAIEATDADASAHIARAVKGNGFTSTVGNVTQSNAKLAAEFQK</sequence>
<evidence type="ECO:0000256" key="2">
    <source>
        <dbReference type="ARBA" id="ARBA00022827"/>
    </source>
</evidence>
<dbReference type="AlphaFoldDB" id="A0A9W8S3C1"/>
<dbReference type="GO" id="GO:0071949">
    <property type="term" value="F:FAD binding"/>
    <property type="evidence" value="ECO:0007669"/>
    <property type="project" value="InterPro"/>
</dbReference>
<dbReference type="InterPro" id="IPR036188">
    <property type="entry name" value="FAD/NAD-bd_sf"/>
</dbReference>
<dbReference type="InterPro" id="IPR002938">
    <property type="entry name" value="FAD-bd"/>
</dbReference>
<gene>
    <name evidence="5" type="ORF">NW762_006115</name>
</gene>
<protein>
    <recommendedName>
        <fullName evidence="4">FAD-binding domain-containing protein</fullName>
    </recommendedName>
</protein>
<dbReference type="GO" id="GO:0016709">
    <property type="term" value="F:oxidoreductase activity, acting on paired donors, with incorporation or reduction of molecular oxygen, NAD(P)H as one donor, and incorporation of one atom of oxygen"/>
    <property type="evidence" value="ECO:0007669"/>
    <property type="project" value="UniProtKB-ARBA"/>
</dbReference>